<evidence type="ECO:0000256" key="1">
    <source>
        <dbReference type="SAM" id="Coils"/>
    </source>
</evidence>
<feature type="region of interest" description="Disordered" evidence="2">
    <location>
        <begin position="357"/>
        <end position="395"/>
    </location>
</feature>
<evidence type="ECO:0000259" key="3">
    <source>
        <dbReference type="PROSITE" id="PS50211"/>
    </source>
</evidence>
<dbReference type="PROSITE" id="PS50211">
    <property type="entry name" value="DENN"/>
    <property type="match status" value="1"/>
</dbReference>
<dbReference type="InterPro" id="IPR005113">
    <property type="entry name" value="uDENN_dom"/>
</dbReference>
<evidence type="ECO:0000313" key="4">
    <source>
        <dbReference type="EMBL" id="CBJ48617.1"/>
    </source>
</evidence>
<feature type="domain" description="UDENN" evidence="3">
    <location>
        <begin position="593"/>
        <end position="1155"/>
    </location>
</feature>
<dbReference type="InParanoid" id="D7FZZ2"/>
<dbReference type="SMART" id="SM00799">
    <property type="entry name" value="DENN"/>
    <property type="match status" value="1"/>
</dbReference>
<keyword evidence="5" id="KW-1185">Reference proteome</keyword>
<dbReference type="PANTHER" id="PTHR15288:SF0">
    <property type="entry name" value="UDENN DOMAIN-CONTAINING PROTEIN"/>
    <property type="match status" value="1"/>
</dbReference>
<protein>
    <submittedName>
        <fullName evidence="4">Suppression of tumorigenicity, putative</fullName>
    </submittedName>
</protein>
<dbReference type="InterPro" id="IPR051942">
    <property type="entry name" value="DENN_domain_containing_2"/>
</dbReference>
<dbReference type="AlphaFoldDB" id="D7FZZ2"/>
<evidence type="ECO:0000313" key="5">
    <source>
        <dbReference type="Proteomes" id="UP000002630"/>
    </source>
</evidence>
<feature type="compositionally biased region" description="Pro residues" evidence="2">
    <location>
        <begin position="491"/>
        <end position="501"/>
    </location>
</feature>
<dbReference type="eggNOG" id="KOG3569">
    <property type="taxonomic scope" value="Eukaryota"/>
</dbReference>
<evidence type="ECO:0000256" key="2">
    <source>
        <dbReference type="SAM" id="MobiDB-lite"/>
    </source>
</evidence>
<feature type="region of interest" description="Disordered" evidence="2">
    <location>
        <begin position="965"/>
        <end position="1052"/>
    </location>
</feature>
<dbReference type="InterPro" id="IPR043153">
    <property type="entry name" value="DENN_C"/>
</dbReference>
<feature type="coiled-coil region" evidence="1">
    <location>
        <begin position="30"/>
        <end position="57"/>
    </location>
</feature>
<feature type="region of interest" description="Disordered" evidence="2">
    <location>
        <begin position="451"/>
        <end position="584"/>
    </location>
</feature>
<feature type="compositionally biased region" description="Low complexity" evidence="2">
    <location>
        <begin position="1032"/>
        <end position="1052"/>
    </location>
</feature>
<feature type="region of interest" description="Disordered" evidence="2">
    <location>
        <begin position="1154"/>
        <end position="1191"/>
    </location>
</feature>
<dbReference type="InterPro" id="IPR037516">
    <property type="entry name" value="Tripartite_DENN"/>
</dbReference>
<dbReference type="PANTHER" id="PTHR15288">
    <property type="entry name" value="DENN DOMAIN-CONTAINING PROTEIN 2"/>
    <property type="match status" value="1"/>
</dbReference>
<organism evidence="4 5">
    <name type="scientific">Ectocarpus siliculosus</name>
    <name type="common">Brown alga</name>
    <name type="synonym">Conferva siliculosa</name>
    <dbReference type="NCBI Taxonomy" id="2880"/>
    <lineage>
        <taxon>Eukaryota</taxon>
        <taxon>Sar</taxon>
        <taxon>Stramenopiles</taxon>
        <taxon>Ochrophyta</taxon>
        <taxon>PX clade</taxon>
        <taxon>Phaeophyceae</taxon>
        <taxon>Ectocarpales</taxon>
        <taxon>Ectocarpaceae</taxon>
        <taxon>Ectocarpus</taxon>
    </lineage>
</organism>
<sequence>MSSSPDPPAALVGQYGLPAGLSAEEAGLYVDGLTQTCAALRRRIAELESENRALHQRTSNLDTAAGESSGGYAGGLFGGADSTLSPKDMMVLMSPPGVAAERIGGGGGVSRSKDGCSKSGGRVSAIPSRARYSVGPSRFSLPPNMSPGPPNAACADGTNNNPENGPEISPRHRWEGLTLTHPLTGDEKNLTFMEFAVVGVSLSTLAGTQPLEPWGQAPEVLSGFPVTEGDDASGRGKGDGSFVQGLGEFCFPCGANIALVRGRGGTGTREAVPEDRMHLLQFTDCDNASTYGCCLTVTHVLQDPPPRLVLRLQEREIMHQAARTLQRFFTLSAACLSTGKGHHWRGDSTGYGCPTPARTPGEEGGSFSRFGFQTPPPRAATGAGSAASEQGNSPASSFSGMINRFFSNPGVVADGGSGVAAAAGGLSVGAAAADAETALSGVAAVGAAVADASDTGPGGDGDSSPPRSVREEGTSPRKKRSVAAVAVSPSRPSPPPSPPAALSPSRLMQRAPSSPCPRTSPSGEYCHHPTGMSGRSRSAGHGGGGGGNVAGRERKDGTVKKNVPGMFSDDESESDAGYSSTDGGDSLAGGIFEAASFSGSQAANGTRRGGQSGGVRGYAKGSRPEMPGAERSSGTPMTPRMPPGVTLRNRTVNPRTVAAAAAVIGGATKGREASTGRERLSWSVQVEKCYVMVSSHRNHPLMFKVLNAIADAERSARPGPHPPSSSLSPPAHHTAAGGRRRAVIASLSPPRVRSGGVVGVNRSGGGKEKSPSASRFRSVAAAAAEQAKERHRRMVRDKFLQQVRTDKSCIEEGKKVSLYCPAFLRAPLELTPPSLELWSTAVLFGCVSERAILRALDVLLLEKTLVVCGRDIGIVSMAATALLSLLDPFKWEGVFVPVVPVALMDVLDSPVPALVGVQAPLDPLSYAADGVAVLDLDANNASGELFMAGAHEDSTVPEHLVTSLEHANTLRGRRRSSGAPAGRRSPARKLDATAGGKSPRHKKSSTHDRVATSTGGSGSGTRDVSPRGMRGGAPLSGLRSSSSSSLLSSSPGPRSHLVFQATTFMAGLTLEEKGVVLRLRSLVKTHVSRLCGDLVARDMWRKYGAFNSVTNNFDFHPDWFTEPLEAQLRFQVSVSRTQMFVSFVERCRQKDISEVGDEVEEHEQVTPENRAPYAEPSTGERRGSRGSIPTH</sequence>
<dbReference type="Pfam" id="PF02141">
    <property type="entry name" value="DENN"/>
    <property type="match status" value="1"/>
</dbReference>
<dbReference type="EMBL" id="FN648586">
    <property type="protein sequence ID" value="CBJ48617.1"/>
    <property type="molecule type" value="Genomic_DNA"/>
</dbReference>
<accession>D7FZZ2</accession>
<dbReference type="STRING" id="2880.D7FZZ2"/>
<reference evidence="4 5" key="1">
    <citation type="journal article" date="2010" name="Nature">
        <title>The Ectocarpus genome and the independent evolution of multicellularity in brown algae.</title>
        <authorList>
            <person name="Cock J.M."/>
            <person name="Sterck L."/>
            <person name="Rouze P."/>
            <person name="Scornet D."/>
            <person name="Allen A.E."/>
            <person name="Amoutzias G."/>
            <person name="Anthouard V."/>
            <person name="Artiguenave F."/>
            <person name="Aury J.M."/>
            <person name="Badger J.H."/>
            <person name="Beszteri B."/>
            <person name="Billiau K."/>
            <person name="Bonnet E."/>
            <person name="Bothwell J.H."/>
            <person name="Bowler C."/>
            <person name="Boyen C."/>
            <person name="Brownlee C."/>
            <person name="Carrano C.J."/>
            <person name="Charrier B."/>
            <person name="Cho G.Y."/>
            <person name="Coelho S.M."/>
            <person name="Collen J."/>
            <person name="Corre E."/>
            <person name="Da Silva C."/>
            <person name="Delage L."/>
            <person name="Delaroque N."/>
            <person name="Dittami S.M."/>
            <person name="Doulbeau S."/>
            <person name="Elias M."/>
            <person name="Farnham G."/>
            <person name="Gachon C.M."/>
            <person name="Gschloessl B."/>
            <person name="Heesch S."/>
            <person name="Jabbari K."/>
            <person name="Jubin C."/>
            <person name="Kawai H."/>
            <person name="Kimura K."/>
            <person name="Kloareg B."/>
            <person name="Kupper F.C."/>
            <person name="Lang D."/>
            <person name="Le Bail A."/>
            <person name="Leblanc C."/>
            <person name="Lerouge P."/>
            <person name="Lohr M."/>
            <person name="Lopez P.J."/>
            <person name="Martens C."/>
            <person name="Maumus F."/>
            <person name="Michel G."/>
            <person name="Miranda-Saavedra D."/>
            <person name="Morales J."/>
            <person name="Moreau H."/>
            <person name="Motomura T."/>
            <person name="Nagasato C."/>
            <person name="Napoli C.A."/>
            <person name="Nelson D.R."/>
            <person name="Nyvall-Collen P."/>
            <person name="Peters A.F."/>
            <person name="Pommier C."/>
            <person name="Potin P."/>
            <person name="Poulain J."/>
            <person name="Quesneville H."/>
            <person name="Read B."/>
            <person name="Rensing S.A."/>
            <person name="Ritter A."/>
            <person name="Rousvoal S."/>
            <person name="Samanta M."/>
            <person name="Samson G."/>
            <person name="Schroeder D.C."/>
            <person name="Segurens B."/>
            <person name="Strittmatter M."/>
            <person name="Tonon T."/>
            <person name="Tregear J.W."/>
            <person name="Valentin K."/>
            <person name="von Dassow P."/>
            <person name="Yamagishi T."/>
            <person name="Van de Peer Y."/>
            <person name="Wincker P."/>
        </authorList>
    </citation>
    <scope>NUCLEOTIDE SEQUENCE [LARGE SCALE GENOMIC DNA]</scope>
    <source>
        <strain evidence="5">Ec32 / CCAP1310/4</strain>
    </source>
</reference>
<feature type="compositionally biased region" description="Gly residues" evidence="2">
    <location>
        <begin position="540"/>
        <end position="549"/>
    </location>
</feature>
<feature type="region of interest" description="Disordered" evidence="2">
    <location>
        <begin position="714"/>
        <end position="779"/>
    </location>
</feature>
<dbReference type="OrthoDB" id="74314at2759"/>
<dbReference type="Proteomes" id="UP000002630">
    <property type="component" value="Linkage Group LG21"/>
</dbReference>
<keyword evidence="1" id="KW-0175">Coiled coil</keyword>
<proteinExistence type="predicted"/>
<dbReference type="EMBL" id="FN649746">
    <property type="protein sequence ID" value="CBJ48617.1"/>
    <property type="molecule type" value="Genomic_DNA"/>
</dbReference>
<dbReference type="Pfam" id="PF03456">
    <property type="entry name" value="uDENN"/>
    <property type="match status" value="1"/>
</dbReference>
<feature type="region of interest" description="Disordered" evidence="2">
    <location>
        <begin position="104"/>
        <end position="171"/>
    </location>
</feature>
<gene>
    <name evidence="4" type="ORF">Esi_0039_0089</name>
</gene>
<feature type="compositionally biased region" description="Low complexity" evidence="2">
    <location>
        <begin position="724"/>
        <end position="737"/>
    </location>
</feature>
<dbReference type="Gene3D" id="3.40.50.11500">
    <property type="match status" value="1"/>
</dbReference>
<dbReference type="InterPro" id="IPR001194">
    <property type="entry name" value="cDENN_dom"/>
</dbReference>
<feature type="region of interest" description="Disordered" evidence="2">
    <location>
        <begin position="599"/>
        <end position="648"/>
    </location>
</feature>
<name>D7FZZ2_ECTSI</name>
<feature type="compositionally biased region" description="Gly residues" evidence="2">
    <location>
        <begin position="607"/>
        <end position="616"/>
    </location>
</feature>